<proteinExistence type="predicted"/>
<gene>
    <name evidence="1" type="ORF">HanXRQr2_Chr17g0779771</name>
</gene>
<evidence type="ECO:0000313" key="1">
    <source>
        <dbReference type="EMBL" id="KAF5753403.1"/>
    </source>
</evidence>
<organism evidence="1 2">
    <name type="scientific">Helianthus annuus</name>
    <name type="common">Common sunflower</name>
    <dbReference type="NCBI Taxonomy" id="4232"/>
    <lineage>
        <taxon>Eukaryota</taxon>
        <taxon>Viridiplantae</taxon>
        <taxon>Streptophyta</taxon>
        <taxon>Embryophyta</taxon>
        <taxon>Tracheophyta</taxon>
        <taxon>Spermatophyta</taxon>
        <taxon>Magnoliopsida</taxon>
        <taxon>eudicotyledons</taxon>
        <taxon>Gunneridae</taxon>
        <taxon>Pentapetalae</taxon>
        <taxon>asterids</taxon>
        <taxon>campanulids</taxon>
        <taxon>Asterales</taxon>
        <taxon>Asteraceae</taxon>
        <taxon>Asteroideae</taxon>
        <taxon>Heliantheae alliance</taxon>
        <taxon>Heliantheae</taxon>
        <taxon>Helianthus</taxon>
    </lineage>
</organism>
<evidence type="ECO:0000313" key="2">
    <source>
        <dbReference type="Proteomes" id="UP000215914"/>
    </source>
</evidence>
<reference evidence="1" key="1">
    <citation type="journal article" date="2017" name="Nature">
        <title>The sunflower genome provides insights into oil metabolism, flowering and Asterid evolution.</title>
        <authorList>
            <person name="Badouin H."/>
            <person name="Gouzy J."/>
            <person name="Grassa C.J."/>
            <person name="Murat F."/>
            <person name="Staton S.E."/>
            <person name="Cottret L."/>
            <person name="Lelandais-Briere C."/>
            <person name="Owens G.L."/>
            <person name="Carrere S."/>
            <person name="Mayjonade B."/>
            <person name="Legrand L."/>
            <person name="Gill N."/>
            <person name="Kane N.C."/>
            <person name="Bowers J.E."/>
            <person name="Hubner S."/>
            <person name="Bellec A."/>
            <person name="Berard A."/>
            <person name="Berges H."/>
            <person name="Blanchet N."/>
            <person name="Boniface M.C."/>
            <person name="Brunel D."/>
            <person name="Catrice O."/>
            <person name="Chaidir N."/>
            <person name="Claudel C."/>
            <person name="Donnadieu C."/>
            <person name="Faraut T."/>
            <person name="Fievet G."/>
            <person name="Helmstetter N."/>
            <person name="King M."/>
            <person name="Knapp S.J."/>
            <person name="Lai Z."/>
            <person name="Le Paslier M.C."/>
            <person name="Lippi Y."/>
            <person name="Lorenzon L."/>
            <person name="Mandel J.R."/>
            <person name="Marage G."/>
            <person name="Marchand G."/>
            <person name="Marquand E."/>
            <person name="Bret-Mestries E."/>
            <person name="Morien E."/>
            <person name="Nambeesan S."/>
            <person name="Nguyen T."/>
            <person name="Pegot-Espagnet P."/>
            <person name="Pouilly N."/>
            <person name="Raftis F."/>
            <person name="Sallet E."/>
            <person name="Schiex T."/>
            <person name="Thomas J."/>
            <person name="Vandecasteele C."/>
            <person name="Vares D."/>
            <person name="Vear F."/>
            <person name="Vautrin S."/>
            <person name="Crespi M."/>
            <person name="Mangin B."/>
            <person name="Burke J.M."/>
            <person name="Salse J."/>
            <person name="Munos S."/>
            <person name="Vincourt P."/>
            <person name="Rieseberg L.H."/>
            <person name="Langlade N.B."/>
        </authorList>
    </citation>
    <scope>NUCLEOTIDE SEQUENCE</scope>
    <source>
        <tissue evidence="1">Leaves</tissue>
    </source>
</reference>
<dbReference type="EMBL" id="MNCJ02000332">
    <property type="protein sequence ID" value="KAF5753403.1"/>
    <property type="molecule type" value="Genomic_DNA"/>
</dbReference>
<keyword evidence="2" id="KW-1185">Reference proteome</keyword>
<protein>
    <submittedName>
        <fullName evidence="1">Uncharacterized protein</fullName>
    </submittedName>
</protein>
<accession>A0A9K3GSR0</accession>
<dbReference type="Gramene" id="mRNA:HanXRQr2_Chr17g0779771">
    <property type="protein sequence ID" value="mRNA:HanXRQr2_Chr17g0779771"/>
    <property type="gene ID" value="HanXRQr2_Chr17g0779771"/>
</dbReference>
<name>A0A9K3GSR0_HELAN</name>
<sequence length="49" mass="5822">MIMTNMYHKLAIKYYVSLHIMYICCKKVQVCIWCLYDIGALNSILSLFE</sequence>
<reference evidence="1" key="2">
    <citation type="submission" date="2020-06" db="EMBL/GenBank/DDBJ databases">
        <title>Helianthus annuus Genome sequencing and assembly Release 2.</title>
        <authorList>
            <person name="Gouzy J."/>
            <person name="Langlade N."/>
            <person name="Munos S."/>
        </authorList>
    </citation>
    <scope>NUCLEOTIDE SEQUENCE</scope>
    <source>
        <tissue evidence="1">Leaves</tissue>
    </source>
</reference>
<dbReference type="Proteomes" id="UP000215914">
    <property type="component" value="Unassembled WGS sequence"/>
</dbReference>
<comment type="caution">
    <text evidence="1">The sequence shown here is derived from an EMBL/GenBank/DDBJ whole genome shotgun (WGS) entry which is preliminary data.</text>
</comment>
<dbReference type="AlphaFoldDB" id="A0A9K3GSR0"/>